<feature type="compositionally biased region" description="Polar residues" evidence="1">
    <location>
        <begin position="204"/>
        <end position="217"/>
    </location>
</feature>
<evidence type="ECO:0000313" key="3">
    <source>
        <dbReference type="Proteomes" id="UP000735302"/>
    </source>
</evidence>
<sequence>MASRLRSPDSGIGSAGTIPESAESAFQFFTQDKPDQCSLRDLQTPVSLSRGLSPTLMVSEELSYLETLIAFGTNYCFSNTRDSTDSREYEIYNRENSSVGCSGLTRSISKIQQVRRSLEDFCSSNHNADLDVSKIYIKPLPSTIDQITHPSGYNQSSIGVSRLDNSVSLSNLGNMDQPQDFKPSFLYDVASLPQRSVKREDNCKSQSQYSSRPNNHIQYSYSNSRARLLGTSNDRVTDTFIPTILELNSMTSTSVTDPERLSLSNAKIQSNGDPDKFFEPNYDYVNPERRDLSMTGLSRPQELPVDLGARRRSVRSSWEQCDLDLGVSERLDLELERLEVMVDCLQRMEDQLLDLNGFTEDSGEISLHGQDAGSDLDFDADDGDADLKNKPLRWPVPKNAICRNPFVAGSSPATGALAWRRG</sequence>
<evidence type="ECO:0000313" key="2">
    <source>
        <dbReference type="EMBL" id="GFO04809.1"/>
    </source>
</evidence>
<proteinExistence type="predicted"/>
<dbReference type="AlphaFoldDB" id="A0AAV4AEE6"/>
<evidence type="ECO:0000256" key="1">
    <source>
        <dbReference type="SAM" id="MobiDB-lite"/>
    </source>
</evidence>
<comment type="caution">
    <text evidence="2">The sequence shown here is derived from an EMBL/GenBank/DDBJ whole genome shotgun (WGS) entry which is preliminary data.</text>
</comment>
<keyword evidence="3" id="KW-1185">Reference proteome</keyword>
<protein>
    <submittedName>
        <fullName evidence="2">Uncharacterized protein</fullName>
    </submittedName>
</protein>
<feature type="region of interest" description="Disordered" evidence="1">
    <location>
        <begin position="196"/>
        <end position="217"/>
    </location>
</feature>
<name>A0AAV4AEE6_9GAST</name>
<gene>
    <name evidence="2" type="ORF">PoB_003131400</name>
</gene>
<organism evidence="2 3">
    <name type="scientific">Plakobranchus ocellatus</name>
    <dbReference type="NCBI Taxonomy" id="259542"/>
    <lineage>
        <taxon>Eukaryota</taxon>
        <taxon>Metazoa</taxon>
        <taxon>Spiralia</taxon>
        <taxon>Lophotrochozoa</taxon>
        <taxon>Mollusca</taxon>
        <taxon>Gastropoda</taxon>
        <taxon>Heterobranchia</taxon>
        <taxon>Euthyneura</taxon>
        <taxon>Panpulmonata</taxon>
        <taxon>Sacoglossa</taxon>
        <taxon>Placobranchoidea</taxon>
        <taxon>Plakobranchidae</taxon>
        <taxon>Plakobranchus</taxon>
    </lineage>
</organism>
<dbReference type="EMBL" id="BLXT01003741">
    <property type="protein sequence ID" value="GFO04809.1"/>
    <property type="molecule type" value="Genomic_DNA"/>
</dbReference>
<reference evidence="2 3" key="1">
    <citation type="journal article" date="2021" name="Elife">
        <title>Chloroplast acquisition without the gene transfer in kleptoplastic sea slugs, Plakobranchus ocellatus.</title>
        <authorList>
            <person name="Maeda T."/>
            <person name="Takahashi S."/>
            <person name="Yoshida T."/>
            <person name="Shimamura S."/>
            <person name="Takaki Y."/>
            <person name="Nagai Y."/>
            <person name="Toyoda A."/>
            <person name="Suzuki Y."/>
            <person name="Arimoto A."/>
            <person name="Ishii H."/>
            <person name="Satoh N."/>
            <person name="Nishiyama T."/>
            <person name="Hasebe M."/>
            <person name="Maruyama T."/>
            <person name="Minagawa J."/>
            <person name="Obokata J."/>
            <person name="Shigenobu S."/>
        </authorList>
    </citation>
    <scope>NUCLEOTIDE SEQUENCE [LARGE SCALE GENOMIC DNA]</scope>
</reference>
<accession>A0AAV4AEE6</accession>
<dbReference type="Proteomes" id="UP000735302">
    <property type="component" value="Unassembled WGS sequence"/>
</dbReference>